<evidence type="ECO:0000256" key="6">
    <source>
        <dbReference type="SAM" id="SignalP"/>
    </source>
</evidence>
<evidence type="ECO:0000256" key="3">
    <source>
        <dbReference type="ARBA" id="ARBA00022692"/>
    </source>
</evidence>
<dbReference type="Pfam" id="PF10270">
    <property type="entry name" value="MMgT"/>
    <property type="match status" value="1"/>
</dbReference>
<reference evidence="7 8" key="1">
    <citation type="submission" date="2019-01" db="EMBL/GenBank/DDBJ databases">
        <authorList>
            <person name="Ferrante I. M."/>
        </authorList>
    </citation>
    <scope>NUCLEOTIDE SEQUENCE [LARGE SCALE GENOMIC DNA]</scope>
    <source>
        <strain evidence="7 8">B856</strain>
    </source>
</reference>
<keyword evidence="5" id="KW-0472">Membrane</keyword>
<organism evidence="7 8">
    <name type="scientific">Pseudo-nitzschia multistriata</name>
    <dbReference type="NCBI Taxonomy" id="183589"/>
    <lineage>
        <taxon>Eukaryota</taxon>
        <taxon>Sar</taxon>
        <taxon>Stramenopiles</taxon>
        <taxon>Ochrophyta</taxon>
        <taxon>Bacillariophyta</taxon>
        <taxon>Bacillariophyceae</taxon>
        <taxon>Bacillariophycidae</taxon>
        <taxon>Bacillariales</taxon>
        <taxon>Bacillariaceae</taxon>
        <taxon>Pseudo-nitzschia</taxon>
    </lineage>
</organism>
<gene>
    <name evidence="7" type="ORF">PSNMU_V1.4_AUG-EV-PASAV3_0026560</name>
</gene>
<dbReference type="OrthoDB" id="44756at2759"/>
<evidence type="ECO:0000313" key="8">
    <source>
        <dbReference type="Proteomes" id="UP000291116"/>
    </source>
</evidence>
<evidence type="ECO:0000256" key="2">
    <source>
        <dbReference type="ARBA" id="ARBA00006109"/>
    </source>
</evidence>
<comment type="subcellular location">
    <subcellularLocation>
        <location evidence="1">Endomembrane system</location>
        <topology evidence="1">Multi-pass membrane protein</topology>
    </subcellularLocation>
</comment>
<evidence type="ECO:0000256" key="4">
    <source>
        <dbReference type="ARBA" id="ARBA00022989"/>
    </source>
</evidence>
<proteinExistence type="inferred from homology"/>
<name>A0A448Z1J2_9STRA</name>
<protein>
    <submittedName>
        <fullName evidence="7">Uncharacterized protein</fullName>
    </submittedName>
</protein>
<dbReference type="AlphaFoldDB" id="A0A448Z1J2"/>
<dbReference type="GO" id="GO:0012505">
    <property type="term" value="C:endomembrane system"/>
    <property type="evidence" value="ECO:0007669"/>
    <property type="project" value="UniProtKB-SubCell"/>
</dbReference>
<dbReference type="Proteomes" id="UP000291116">
    <property type="component" value="Unassembled WGS sequence"/>
</dbReference>
<feature type="signal peptide" evidence="6">
    <location>
        <begin position="1"/>
        <end position="19"/>
    </location>
</feature>
<evidence type="ECO:0000256" key="5">
    <source>
        <dbReference type="ARBA" id="ARBA00023136"/>
    </source>
</evidence>
<accession>A0A448Z1J2</accession>
<dbReference type="EMBL" id="CAACVS010000072">
    <property type="protein sequence ID" value="VEU35908.1"/>
    <property type="molecule type" value="Genomic_DNA"/>
</dbReference>
<feature type="chain" id="PRO_5019266207" evidence="6">
    <location>
        <begin position="20"/>
        <end position="130"/>
    </location>
</feature>
<comment type="similarity">
    <text evidence="2">Belongs to the membrane magnesium transporter (TC 1.A.67) family.</text>
</comment>
<keyword evidence="4" id="KW-1133">Transmembrane helix</keyword>
<keyword evidence="3" id="KW-0812">Transmembrane</keyword>
<evidence type="ECO:0000256" key="1">
    <source>
        <dbReference type="ARBA" id="ARBA00004127"/>
    </source>
</evidence>
<evidence type="ECO:0000313" key="7">
    <source>
        <dbReference type="EMBL" id="VEU35908.1"/>
    </source>
</evidence>
<keyword evidence="8" id="KW-1185">Reference proteome</keyword>
<dbReference type="InterPro" id="IPR018937">
    <property type="entry name" value="MMgT"/>
</dbReference>
<sequence>MPSTAAFLRGAGALLVVHAAYSCMHFRSLLQDLDLLAGAGAAAPPDQKTEEASAVAGAAAAAMIPPPDVVFELALALCLLLAGELLGMGPLQPIELSAGGRRRPLVAPAHRTRDFDVYSNRSKMLLRKAE</sequence>
<keyword evidence="6" id="KW-0732">Signal</keyword>